<organism evidence="16 17">
    <name type="scientific">candidate division WWE3 bacterium</name>
    <dbReference type="NCBI Taxonomy" id="2053526"/>
    <lineage>
        <taxon>Bacteria</taxon>
        <taxon>Katanobacteria</taxon>
    </lineage>
</organism>
<dbReference type="InterPro" id="IPR010243">
    <property type="entry name" value="RNA_pol_bsu_bac"/>
</dbReference>
<dbReference type="NCBIfam" id="NF001616">
    <property type="entry name" value="PRK00405.1"/>
    <property type="match status" value="1"/>
</dbReference>
<evidence type="ECO:0000256" key="7">
    <source>
        <dbReference type="RuleBase" id="RU000434"/>
    </source>
</evidence>
<comment type="function">
    <text evidence="6 8">DNA-dependent RNA polymerase catalyzes the transcription of DNA into RNA using the four ribonucleoside triphosphates as substrates.</text>
</comment>
<evidence type="ECO:0000256" key="1">
    <source>
        <dbReference type="ARBA" id="ARBA00022478"/>
    </source>
</evidence>
<dbReference type="Pfam" id="PF00562">
    <property type="entry name" value="RNA_pol_Rpb2_6"/>
    <property type="match status" value="1"/>
</dbReference>
<dbReference type="Pfam" id="PF04565">
    <property type="entry name" value="RNA_pol_Rpb2_3"/>
    <property type="match status" value="1"/>
</dbReference>
<dbReference type="HAMAP" id="MF_01321">
    <property type="entry name" value="RNApol_bact_RpoB"/>
    <property type="match status" value="1"/>
</dbReference>
<evidence type="ECO:0000256" key="8">
    <source>
        <dbReference type="RuleBase" id="RU363031"/>
    </source>
</evidence>
<feature type="domain" description="DNA-directed RNA polymerase beta subunit external 1" evidence="15">
    <location>
        <begin position="471"/>
        <end position="529"/>
    </location>
</feature>
<comment type="subunit">
    <text evidence="6 8">The RNAP catalytic core consists of 2 alpha, 1 beta, 1 beta' and 1 omega subunit. When a sigma factor is associated with the core the holoenzyme is formed, which can initiate transcription.</text>
</comment>
<dbReference type="AlphaFoldDB" id="A0A7X9E6Y0"/>
<comment type="catalytic activity">
    <reaction evidence="5 6 8">
        <text>RNA(n) + a ribonucleoside 5'-triphosphate = RNA(n+1) + diphosphate</text>
        <dbReference type="Rhea" id="RHEA:21248"/>
        <dbReference type="Rhea" id="RHEA-COMP:14527"/>
        <dbReference type="Rhea" id="RHEA-COMP:17342"/>
        <dbReference type="ChEBI" id="CHEBI:33019"/>
        <dbReference type="ChEBI" id="CHEBI:61557"/>
        <dbReference type="ChEBI" id="CHEBI:140395"/>
        <dbReference type="EC" id="2.7.7.6"/>
    </reaction>
</comment>
<accession>A0A7X9E6Y0</accession>
<sequence length="1111" mass="122908">MRETFLKRKIALPLPNLVGVQLESFEWLKKEGLKEVLDELGTIEDSSGRGWVLTLSNPRVGKENITISEAIRTGRTYDAQWYVDACIEDPITKKQRTQEIYMGDIPLMTERGTFIINGVERIIISQLIRSEGVLFGGEFSPVTGQYLAGAKVLPRSGVWLEFETSRTGVITLRIDRKRKITATTLLRIFGLESDDEIRKTFENVETNPEINFTEATLAKDPASNFDEACLEIYKKMRPGEPLVLDNAKALVHAMFFNKRRYSMGAVGRFKLNQTLGLNFPNDPKHRLLQLEDLIKIVSKIISLNNGNGDPSDVDFLGNRRVKSMGELLQWQMRVGFLRMEKNIKERMSLAPRDRLPDPSTLISPRAIAAAVHAFFATGQLSQLHDQQNPLTALDHLRRLSVLGPGGLTKERASFSVRDVHNSYFGRICPARTPEGPNVGLINYMSLYAKVNEYGFLETPYIKLEKDSTGRMKLTDEVVYLAAYDEENVHITDQSVEIDSNGYIIDTQVPLRKGGEFFLGDVSLADYIEVVPAQVLGVIAGLVPFVQNDEVTRITMGTQQMSQAVPLVKPQKPIVGTGIEEEVARNTNALIMAEDNGVVDYADAEKVVVKYNISGKAKKVEYIAKKFAQTNSGTCYNQVVKVVTDQKVKKGDILIEGPSVDDGEIAIGTNVKVAYMIYKGLEFEDGIIISDRLVKEDILTSIHISDYVTSVQETKLGPEEITRDIPNVSEDTLRNLDENGVVAIGSKVKSGDVLVGKVAPKGEVDLTAEERLLRAIFGEKAKDVRDTSLRMPHGEHGVVIGVKTVTKKDNESLPAGTIEEITVYVAQQKKIEIGDKLAGRHGNKGVISAVVPAVDMPTLPDGTSVDIVFSSEAVLKRMNVGQILEASLGAVGRKLGKFYEIPALQRIPEEKLIEEFKKAGFPVSGKMKLIDGRTGEYYHNEIVVGDSYILKLVHMSEEKMHARSTGSYSLITQQPLGGKAQFGGQRFGEMEVWALEAYGAAHLLQEMLTIKSDDMLGRVQAFSALIQGNEIPGATVPETFKLLVRKLNGLGLGLEAYSTEEPSEEKENSKDRDEGNVENIIEDVAQEEVVNAKELEEAGVEEIKDDVGSSEE</sequence>
<evidence type="ECO:0000259" key="15">
    <source>
        <dbReference type="Pfam" id="PF10385"/>
    </source>
</evidence>
<dbReference type="Pfam" id="PF10385">
    <property type="entry name" value="RNA_pol_Rpb2_45"/>
    <property type="match status" value="1"/>
</dbReference>
<proteinExistence type="inferred from homology"/>
<dbReference type="InterPro" id="IPR007641">
    <property type="entry name" value="RNA_pol_Rpb2_7"/>
</dbReference>
<dbReference type="PROSITE" id="PS01166">
    <property type="entry name" value="RNA_POL_BETA"/>
    <property type="match status" value="1"/>
</dbReference>
<dbReference type="SUPFAM" id="SSF64484">
    <property type="entry name" value="beta and beta-prime subunits of DNA dependent RNA-polymerase"/>
    <property type="match status" value="1"/>
</dbReference>
<dbReference type="Gene3D" id="3.90.1110.10">
    <property type="entry name" value="RNA polymerase Rpb2, domain 2"/>
    <property type="match status" value="1"/>
</dbReference>
<evidence type="ECO:0000256" key="4">
    <source>
        <dbReference type="ARBA" id="ARBA00023163"/>
    </source>
</evidence>
<reference evidence="16 17" key="1">
    <citation type="journal article" date="2020" name="Biotechnol. Biofuels">
        <title>New insights from the biogas microbiome by comprehensive genome-resolved metagenomics of nearly 1600 species originating from multiple anaerobic digesters.</title>
        <authorList>
            <person name="Campanaro S."/>
            <person name="Treu L."/>
            <person name="Rodriguez-R L.M."/>
            <person name="Kovalovszki A."/>
            <person name="Ziels R.M."/>
            <person name="Maus I."/>
            <person name="Zhu X."/>
            <person name="Kougias P.G."/>
            <person name="Basile A."/>
            <person name="Luo G."/>
            <person name="Schluter A."/>
            <person name="Konstantinidis K.T."/>
            <person name="Angelidaki I."/>
        </authorList>
    </citation>
    <scope>NUCLEOTIDE SEQUENCE [LARGE SCALE GENOMIC DNA]</scope>
    <source>
        <strain evidence="16">AS27yjCOA_202</strain>
    </source>
</reference>
<evidence type="ECO:0000259" key="14">
    <source>
        <dbReference type="Pfam" id="PF04565"/>
    </source>
</evidence>
<evidence type="ECO:0000259" key="11">
    <source>
        <dbReference type="Pfam" id="PF04560"/>
    </source>
</evidence>
<dbReference type="Gene3D" id="2.40.270.10">
    <property type="entry name" value="DNA-directed RNA polymerase, subunit 2, domain 6"/>
    <property type="match status" value="2"/>
</dbReference>
<name>A0A7X9E6Y0_UNCKA</name>
<evidence type="ECO:0000256" key="6">
    <source>
        <dbReference type="HAMAP-Rule" id="MF_01321"/>
    </source>
</evidence>
<dbReference type="Gene3D" id="3.90.1100.10">
    <property type="match status" value="1"/>
</dbReference>
<evidence type="ECO:0000259" key="12">
    <source>
        <dbReference type="Pfam" id="PF04561"/>
    </source>
</evidence>
<dbReference type="Gene3D" id="2.30.150.10">
    <property type="entry name" value="DNA-directed RNA polymerase, beta subunit, external 1 domain"/>
    <property type="match status" value="1"/>
</dbReference>
<evidence type="ECO:0000259" key="10">
    <source>
        <dbReference type="Pfam" id="PF00562"/>
    </source>
</evidence>
<evidence type="ECO:0000313" key="17">
    <source>
        <dbReference type="Proteomes" id="UP000590542"/>
    </source>
</evidence>
<feature type="domain" description="RNA polymerase beta subunit protrusion" evidence="13">
    <location>
        <begin position="18"/>
        <end position="348"/>
    </location>
</feature>
<comment type="similarity">
    <text evidence="6 7">Belongs to the RNA polymerase beta chain family.</text>
</comment>
<evidence type="ECO:0000313" key="16">
    <source>
        <dbReference type="EMBL" id="NMB91422.1"/>
    </source>
</evidence>
<dbReference type="GO" id="GO:0032549">
    <property type="term" value="F:ribonucleoside binding"/>
    <property type="evidence" value="ECO:0007669"/>
    <property type="project" value="InterPro"/>
</dbReference>
<feature type="region of interest" description="Disordered" evidence="9">
    <location>
        <begin position="1090"/>
        <end position="1111"/>
    </location>
</feature>
<dbReference type="InterPro" id="IPR042107">
    <property type="entry name" value="DNA-dir_RNA_pol_bsu_ext_1_sf"/>
</dbReference>
<dbReference type="Pfam" id="PF04560">
    <property type="entry name" value="RNA_pol_Rpb2_7"/>
    <property type="match status" value="1"/>
</dbReference>
<evidence type="ECO:0000256" key="9">
    <source>
        <dbReference type="SAM" id="MobiDB-lite"/>
    </source>
</evidence>
<feature type="region of interest" description="Disordered" evidence="9">
    <location>
        <begin position="1057"/>
        <end position="1076"/>
    </location>
</feature>
<dbReference type="InterPro" id="IPR007645">
    <property type="entry name" value="RNA_pol_Rpb2_3"/>
</dbReference>
<dbReference type="CDD" id="cd00653">
    <property type="entry name" value="RNA_pol_B_RPB2"/>
    <property type="match status" value="1"/>
</dbReference>
<dbReference type="InterPro" id="IPR007121">
    <property type="entry name" value="RNA_pol_bsu_CS"/>
</dbReference>
<dbReference type="EMBL" id="JAAZNV010000006">
    <property type="protein sequence ID" value="NMB91422.1"/>
    <property type="molecule type" value="Genomic_DNA"/>
</dbReference>
<keyword evidence="2 6" id="KW-0808">Transferase</keyword>
<dbReference type="InterPro" id="IPR007644">
    <property type="entry name" value="RNA_pol_bsu_protrusion"/>
</dbReference>
<dbReference type="InterPro" id="IPR014724">
    <property type="entry name" value="RNA_pol_RPB2_OB-fold"/>
</dbReference>
<dbReference type="InterPro" id="IPR037033">
    <property type="entry name" value="DNA-dir_RNAP_su2_hyb_sf"/>
</dbReference>
<dbReference type="Pfam" id="PF04563">
    <property type="entry name" value="RNA_pol_Rpb2_1"/>
    <property type="match status" value="1"/>
</dbReference>
<dbReference type="Proteomes" id="UP000590542">
    <property type="component" value="Unassembled WGS sequence"/>
</dbReference>
<dbReference type="PANTHER" id="PTHR20856">
    <property type="entry name" value="DNA-DIRECTED RNA POLYMERASE I SUBUNIT 2"/>
    <property type="match status" value="1"/>
</dbReference>
<dbReference type="InterPro" id="IPR019462">
    <property type="entry name" value="DNA-dir_RNA_pol_bsu_external_1"/>
</dbReference>
<dbReference type="InterPro" id="IPR037034">
    <property type="entry name" value="RNA_pol_Rpb2_2_sf"/>
</dbReference>
<dbReference type="Gene3D" id="2.40.50.100">
    <property type="match status" value="1"/>
</dbReference>
<dbReference type="Gene3D" id="2.40.50.150">
    <property type="match status" value="1"/>
</dbReference>
<dbReference type="GO" id="GO:0006351">
    <property type="term" value="P:DNA-templated transcription"/>
    <property type="evidence" value="ECO:0007669"/>
    <property type="project" value="UniProtKB-UniRule"/>
</dbReference>
<dbReference type="EC" id="2.7.7.6" evidence="6 8"/>
<dbReference type="GO" id="GO:0003899">
    <property type="term" value="F:DNA-directed RNA polymerase activity"/>
    <property type="evidence" value="ECO:0007669"/>
    <property type="project" value="UniProtKB-UniRule"/>
</dbReference>
<feature type="domain" description="DNA-directed RNA polymerase subunit 2 hybrid-binding" evidence="10">
    <location>
        <begin position="591"/>
        <end position="980"/>
    </location>
</feature>
<feature type="compositionally biased region" description="Basic and acidic residues" evidence="9">
    <location>
        <begin position="1064"/>
        <end position="1074"/>
    </location>
</feature>
<evidence type="ECO:0000256" key="5">
    <source>
        <dbReference type="ARBA" id="ARBA00048552"/>
    </source>
</evidence>
<protein>
    <recommendedName>
        <fullName evidence="6 8">DNA-directed RNA polymerase subunit beta</fullName>
        <shortName evidence="6">RNAP subunit beta</shortName>
        <ecNumber evidence="6 8">2.7.7.6</ecNumber>
    </recommendedName>
    <alternativeName>
        <fullName evidence="6">RNA polymerase subunit beta</fullName>
    </alternativeName>
    <alternativeName>
        <fullName evidence="6">Transcriptase subunit beta</fullName>
    </alternativeName>
</protein>
<comment type="caution">
    <text evidence="16">The sequence shown here is derived from an EMBL/GenBank/DDBJ whole genome shotgun (WGS) entry which is preliminary data.</text>
</comment>
<evidence type="ECO:0000256" key="2">
    <source>
        <dbReference type="ARBA" id="ARBA00022679"/>
    </source>
</evidence>
<dbReference type="Gene3D" id="3.90.1800.10">
    <property type="entry name" value="RNA polymerase alpha subunit dimerisation domain"/>
    <property type="match status" value="1"/>
</dbReference>
<feature type="domain" description="RNA polymerase Rpb2" evidence="11">
    <location>
        <begin position="982"/>
        <end position="1056"/>
    </location>
</feature>
<dbReference type="InterPro" id="IPR007120">
    <property type="entry name" value="DNA-dir_RNAP_su2_dom"/>
</dbReference>
<dbReference type="InterPro" id="IPR015712">
    <property type="entry name" value="DNA-dir_RNA_pol_su2"/>
</dbReference>
<dbReference type="InterPro" id="IPR007642">
    <property type="entry name" value="RNA_pol_Rpb2_2"/>
</dbReference>
<dbReference type="Pfam" id="PF04561">
    <property type="entry name" value="RNA_pol_Rpb2_2"/>
    <property type="match status" value="1"/>
</dbReference>
<keyword evidence="3 6" id="KW-0548">Nucleotidyltransferase</keyword>
<gene>
    <name evidence="6" type="primary">rpoB</name>
    <name evidence="16" type="ORF">GYA37_01080</name>
</gene>
<keyword evidence="4 6" id="KW-0804">Transcription</keyword>
<feature type="domain" description="RNA polymerase Rpb2" evidence="14">
    <location>
        <begin position="382"/>
        <end position="450"/>
    </location>
</feature>
<keyword evidence="1 6" id="KW-0240">DNA-directed RNA polymerase</keyword>
<evidence type="ECO:0000259" key="13">
    <source>
        <dbReference type="Pfam" id="PF04563"/>
    </source>
</evidence>
<dbReference type="GO" id="GO:0000428">
    <property type="term" value="C:DNA-directed RNA polymerase complex"/>
    <property type="evidence" value="ECO:0007669"/>
    <property type="project" value="UniProtKB-KW"/>
</dbReference>
<evidence type="ECO:0000256" key="3">
    <source>
        <dbReference type="ARBA" id="ARBA00022695"/>
    </source>
</evidence>
<dbReference type="GO" id="GO:0003677">
    <property type="term" value="F:DNA binding"/>
    <property type="evidence" value="ECO:0007669"/>
    <property type="project" value="UniProtKB-UniRule"/>
</dbReference>
<feature type="domain" description="RNA polymerase Rpb2" evidence="12">
    <location>
        <begin position="155"/>
        <end position="322"/>
    </location>
</feature>